<name>A0A2U9R9Y0_PICKU</name>
<dbReference type="GeneID" id="40386124"/>
<evidence type="ECO:0000256" key="1">
    <source>
        <dbReference type="SAM" id="Coils"/>
    </source>
</evidence>
<protein>
    <submittedName>
        <fullName evidence="4">Uncharacterized protein</fullName>
    </submittedName>
</protein>
<feature type="coiled-coil region" evidence="1">
    <location>
        <begin position="408"/>
        <end position="490"/>
    </location>
</feature>
<feature type="region of interest" description="Disordered" evidence="2">
    <location>
        <begin position="137"/>
        <end position="189"/>
    </location>
</feature>
<feature type="compositionally biased region" description="Basic and acidic residues" evidence="2">
    <location>
        <begin position="1"/>
        <end position="10"/>
    </location>
</feature>
<dbReference type="KEGG" id="pkz:C5L36_0E03235"/>
<feature type="compositionally biased region" description="Polar residues" evidence="2">
    <location>
        <begin position="353"/>
        <end position="369"/>
    </location>
</feature>
<feature type="compositionally biased region" description="Low complexity" evidence="2">
    <location>
        <begin position="228"/>
        <end position="259"/>
    </location>
</feature>
<feature type="region of interest" description="Disordered" evidence="2">
    <location>
        <begin position="295"/>
        <end position="323"/>
    </location>
</feature>
<reference evidence="4 5" key="1">
    <citation type="submission" date="2018-06" db="EMBL/GenBank/DDBJ databases">
        <title>Population genomics shows no distinction between pathogenic Candida krusei and environmental Pichia kudriavzevii: One species, four names.</title>
        <authorList>
            <person name="Douglass A.P."/>
            <person name="Offei B."/>
            <person name="Braun-Galleani S."/>
            <person name="Coughlan A.Y."/>
            <person name="Martos A."/>
            <person name="Ortiz-Merino R.A."/>
            <person name="Byrne K.P."/>
            <person name="Wolfe K.H."/>
        </authorList>
    </citation>
    <scope>NUCLEOTIDE SEQUENCE [LARGE SCALE GENOMIC DNA]</scope>
    <source>
        <strain evidence="4 5">CBS573</strain>
    </source>
</reference>
<feature type="transmembrane region" description="Helical" evidence="3">
    <location>
        <begin position="521"/>
        <end position="543"/>
    </location>
</feature>
<dbReference type="RefSeq" id="XP_029323741.1">
    <property type="nucleotide sequence ID" value="XM_029467881.1"/>
</dbReference>
<evidence type="ECO:0000313" key="4">
    <source>
        <dbReference type="EMBL" id="AWU78265.1"/>
    </source>
</evidence>
<feature type="region of interest" description="Disordered" evidence="2">
    <location>
        <begin position="1"/>
        <end position="119"/>
    </location>
</feature>
<dbReference type="Proteomes" id="UP000249293">
    <property type="component" value="Chromosome 5"/>
</dbReference>
<feature type="compositionally biased region" description="Polar residues" evidence="2">
    <location>
        <begin position="100"/>
        <end position="112"/>
    </location>
</feature>
<dbReference type="OrthoDB" id="3992373at2759"/>
<keyword evidence="3" id="KW-0472">Membrane</keyword>
<dbReference type="VEuPathDB" id="FungiDB:C5L36_0E03235"/>
<feature type="region of interest" description="Disordered" evidence="2">
    <location>
        <begin position="208"/>
        <end position="264"/>
    </location>
</feature>
<sequence length="553" mass="61293">MQRMPEHKESSLNTYPTFEPVHPESSSMGKKSSYIRKKLSKLGLSSSEVNLSRDQTEEENNRPLIEQDDEDDIGSPSNGFTKPEIRISNSMDDAEIPTLSADTTDPHSSSSGGKMDTKKHQTSTTHKIMQKLNHSTHSLTGIIPPPNLNKRKSTVSLNGYPSRHESPNRNANGYNAPKIPSKVYSSPSKNGSLNGRYLATNNDHSFITAANHNHTNNNMSLPMPPTLPRTSSSSSSKHSPSGSVSLSNPSSSDSENPKPLTASSLPQFVPVNITQAASGVLLPPTALAPIHKTVSGVSHKSSNSASNINVPGSSRADSTSQSSCYKRNAGLLQAVYRSTHKGDDISDNSDINTNETDSHPSANTNTNLRQGSYQNFHQADREFFSDHKEYTVSPNIINEFLNLKKSFQAGIKKRMELLEKENENLVSRIKQNNERLNNVHAQLAEQLDEIKNYIELVNEKKDNEVKNLYMEGISEKLSDLSARIDTVKKQMVINKSSVKLFDKKLTTIEKIRISNKARNKYIKLLLTIAASVIFLVFLILKFFGFNLVHFSIY</sequence>
<evidence type="ECO:0000256" key="3">
    <source>
        <dbReference type="SAM" id="Phobius"/>
    </source>
</evidence>
<accession>A0A2U9R9Y0</accession>
<keyword evidence="3" id="KW-1133">Transmembrane helix</keyword>
<keyword evidence="1" id="KW-0175">Coiled coil</keyword>
<keyword evidence="5" id="KW-1185">Reference proteome</keyword>
<feature type="region of interest" description="Disordered" evidence="2">
    <location>
        <begin position="341"/>
        <end position="369"/>
    </location>
</feature>
<organism evidence="4 5">
    <name type="scientific">Pichia kudriavzevii</name>
    <name type="common">Yeast</name>
    <name type="synonym">Issatchenkia orientalis</name>
    <dbReference type="NCBI Taxonomy" id="4909"/>
    <lineage>
        <taxon>Eukaryota</taxon>
        <taxon>Fungi</taxon>
        <taxon>Dikarya</taxon>
        <taxon>Ascomycota</taxon>
        <taxon>Saccharomycotina</taxon>
        <taxon>Pichiomycetes</taxon>
        <taxon>Pichiales</taxon>
        <taxon>Pichiaceae</taxon>
        <taxon>Pichia</taxon>
    </lineage>
</organism>
<proteinExistence type="predicted"/>
<dbReference type="AlphaFoldDB" id="A0A2U9R9Y0"/>
<evidence type="ECO:0000256" key="2">
    <source>
        <dbReference type="SAM" id="MobiDB-lite"/>
    </source>
</evidence>
<dbReference type="EMBL" id="CP028777">
    <property type="protein sequence ID" value="AWU78265.1"/>
    <property type="molecule type" value="Genomic_DNA"/>
</dbReference>
<keyword evidence="3" id="KW-0812">Transmembrane</keyword>
<gene>
    <name evidence="4" type="ORF">C5L36_0E03235</name>
</gene>
<feature type="compositionally biased region" description="Low complexity" evidence="2">
    <location>
        <begin position="208"/>
        <end position="221"/>
    </location>
</feature>
<evidence type="ECO:0000313" key="5">
    <source>
        <dbReference type="Proteomes" id="UP000249293"/>
    </source>
</evidence>